<feature type="binding site" evidence="4">
    <location>
        <position position="145"/>
    </location>
    <ligand>
        <name>Zn(2+)</name>
        <dbReference type="ChEBI" id="CHEBI:29105"/>
    </ligand>
</feature>
<keyword evidence="7" id="KW-1185">Reference proteome</keyword>
<feature type="binding site" evidence="4">
    <location>
        <position position="148"/>
    </location>
    <ligand>
        <name>Zn(2+)</name>
        <dbReference type="ChEBI" id="CHEBI:29105"/>
    </ligand>
</feature>
<reference evidence="6 7" key="1">
    <citation type="journal article" date="2018" name="Syst. Appl. Microbiol.">
        <title>Abditibacterium utsteinense sp. nov., the first cultivated member of candidate phylum FBP, isolated from ice-free Antarctic soil samples.</title>
        <authorList>
            <person name="Tahon G."/>
            <person name="Tytgat B."/>
            <person name="Lebbe L."/>
            <person name="Carlier A."/>
            <person name="Willems A."/>
        </authorList>
    </citation>
    <scope>NUCLEOTIDE SEQUENCE [LARGE SCALE GENOMIC DNA]</scope>
    <source>
        <strain evidence="6 7">LMG 29911</strain>
    </source>
</reference>
<protein>
    <recommendedName>
        <fullName evidence="1">protein acetyllysine N-acetyltransferase</fullName>
        <ecNumber evidence="1">2.3.1.286</ecNumber>
    </recommendedName>
</protein>
<name>A0A2S8SUZ1_9BACT</name>
<dbReference type="InParanoid" id="A0A2S8SUZ1"/>
<dbReference type="OrthoDB" id="9800582at2"/>
<feature type="binding site" evidence="4">
    <location>
        <position position="123"/>
    </location>
    <ligand>
        <name>Zn(2+)</name>
        <dbReference type="ChEBI" id="CHEBI:29105"/>
    </ligand>
</feature>
<comment type="caution">
    <text evidence="6">The sequence shown here is derived from an EMBL/GenBank/DDBJ whole genome shotgun (WGS) entry which is preliminary data.</text>
</comment>
<dbReference type="GO" id="GO:0017136">
    <property type="term" value="F:histone deacetylase activity, NAD-dependent"/>
    <property type="evidence" value="ECO:0007669"/>
    <property type="project" value="TreeGrafter"/>
</dbReference>
<evidence type="ECO:0000256" key="1">
    <source>
        <dbReference type="ARBA" id="ARBA00012928"/>
    </source>
</evidence>
<dbReference type="AlphaFoldDB" id="A0A2S8SUZ1"/>
<dbReference type="Proteomes" id="UP000237684">
    <property type="component" value="Unassembled WGS sequence"/>
</dbReference>
<evidence type="ECO:0000313" key="6">
    <source>
        <dbReference type="EMBL" id="PQV64610.1"/>
    </source>
</evidence>
<dbReference type="EMBL" id="NIGF01000004">
    <property type="protein sequence ID" value="PQV64610.1"/>
    <property type="molecule type" value="Genomic_DNA"/>
</dbReference>
<feature type="active site" description="Proton acceptor" evidence="4">
    <location>
        <position position="115"/>
    </location>
</feature>
<dbReference type="GO" id="GO:0046872">
    <property type="term" value="F:metal ion binding"/>
    <property type="evidence" value="ECO:0007669"/>
    <property type="project" value="UniProtKB-KW"/>
</dbReference>
<dbReference type="Gene3D" id="3.30.1600.10">
    <property type="entry name" value="SIR2/SIRT2 'Small Domain"/>
    <property type="match status" value="1"/>
</dbReference>
<dbReference type="PANTHER" id="PTHR11085:SF4">
    <property type="entry name" value="NAD-DEPENDENT PROTEIN DEACYLASE"/>
    <property type="match status" value="1"/>
</dbReference>
<dbReference type="InterPro" id="IPR029035">
    <property type="entry name" value="DHS-like_NAD/FAD-binding_dom"/>
</dbReference>
<dbReference type="GO" id="GO:0070403">
    <property type="term" value="F:NAD+ binding"/>
    <property type="evidence" value="ECO:0007669"/>
    <property type="project" value="InterPro"/>
</dbReference>
<evidence type="ECO:0000256" key="4">
    <source>
        <dbReference type="PROSITE-ProRule" id="PRU00236"/>
    </source>
</evidence>
<dbReference type="PANTHER" id="PTHR11085">
    <property type="entry name" value="NAD-DEPENDENT PROTEIN DEACYLASE SIRTUIN-5, MITOCHONDRIAL-RELATED"/>
    <property type="match status" value="1"/>
</dbReference>
<gene>
    <name evidence="6" type="ORF">B1R32_104103</name>
</gene>
<evidence type="ECO:0000256" key="3">
    <source>
        <dbReference type="ARBA" id="ARBA00023027"/>
    </source>
</evidence>
<dbReference type="SUPFAM" id="SSF52467">
    <property type="entry name" value="DHS-like NAD/FAD-binding domain"/>
    <property type="match status" value="1"/>
</dbReference>
<dbReference type="EC" id="2.3.1.286" evidence="1"/>
<keyword evidence="4" id="KW-0862">Zinc</keyword>
<keyword evidence="4" id="KW-0479">Metal-binding</keyword>
<sequence length="238" mass="25876">MKPLETQNYRNIVVLTGAGVSAASGLSTFRGPDGKWQHELLAVSDGRRIPELLPEMWLRYGKARAGLLNVEPNIAHFALADWQKKWGDSRQITLVTQNVDGLHQKAGSPDVIEIHGSLLETRCINSACTSKPFLDLDVPESVPICAVCGSFLRPNITLFHEALPLEAITRVKLALRDCDLFLSIGTSGVVAPASDFVRAAAYAGARTIYLNLTPLDAASPFQENIVGRAEEILPDYLG</sequence>
<feature type="domain" description="Deacetylase sirtuin-type" evidence="5">
    <location>
        <begin position="1"/>
        <end position="238"/>
    </location>
</feature>
<dbReference type="RefSeq" id="WP_105482990.1">
    <property type="nucleotide sequence ID" value="NZ_NIGF01000004.1"/>
</dbReference>
<evidence type="ECO:0000256" key="2">
    <source>
        <dbReference type="ARBA" id="ARBA00022679"/>
    </source>
</evidence>
<organism evidence="6 7">
    <name type="scientific">Abditibacterium utsteinense</name>
    <dbReference type="NCBI Taxonomy" id="1960156"/>
    <lineage>
        <taxon>Bacteria</taxon>
        <taxon>Pseudomonadati</taxon>
        <taxon>Abditibacteriota</taxon>
        <taxon>Abditibacteriia</taxon>
        <taxon>Abditibacteriales</taxon>
        <taxon>Abditibacteriaceae</taxon>
        <taxon>Abditibacterium</taxon>
    </lineage>
</organism>
<accession>A0A2S8SUZ1</accession>
<dbReference type="FunCoup" id="A0A2S8SUZ1">
    <property type="interactions" value="333"/>
</dbReference>
<dbReference type="InterPro" id="IPR003000">
    <property type="entry name" value="Sirtuin"/>
</dbReference>
<dbReference type="InterPro" id="IPR026590">
    <property type="entry name" value="Ssirtuin_cat_dom"/>
</dbReference>
<proteinExistence type="predicted"/>
<dbReference type="Pfam" id="PF02146">
    <property type="entry name" value="SIR2"/>
    <property type="match status" value="1"/>
</dbReference>
<keyword evidence="3" id="KW-0520">NAD</keyword>
<dbReference type="InterPro" id="IPR050134">
    <property type="entry name" value="NAD-dep_sirtuin_deacylases"/>
</dbReference>
<evidence type="ECO:0000259" key="5">
    <source>
        <dbReference type="PROSITE" id="PS50305"/>
    </source>
</evidence>
<feature type="binding site" evidence="4">
    <location>
        <position position="128"/>
    </location>
    <ligand>
        <name>Zn(2+)</name>
        <dbReference type="ChEBI" id="CHEBI:29105"/>
    </ligand>
</feature>
<keyword evidence="2" id="KW-0808">Transferase</keyword>
<dbReference type="PROSITE" id="PS50305">
    <property type="entry name" value="SIRTUIN"/>
    <property type="match status" value="1"/>
</dbReference>
<evidence type="ECO:0000313" key="7">
    <source>
        <dbReference type="Proteomes" id="UP000237684"/>
    </source>
</evidence>
<dbReference type="Gene3D" id="3.40.50.1220">
    <property type="entry name" value="TPP-binding domain"/>
    <property type="match status" value="1"/>
</dbReference>
<dbReference type="InterPro" id="IPR026591">
    <property type="entry name" value="Sirtuin_cat_small_dom_sf"/>
</dbReference>